<accession>A0AAU7LBQ4</accession>
<sequence>MKELRLFSIPTNDISEWKRRLRSESTALVLREIARRYSIGRSDLGMVLPDLCDNVMLEHIQVVWNWDVECNGKGVSDEKLEALLAGLDFKK</sequence>
<proteinExistence type="predicted"/>
<evidence type="ECO:0000313" key="1">
    <source>
        <dbReference type="EMBL" id="XBO99335.1"/>
    </source>
</evidence>
<dbReference type="EMBL" id="CP157584">
    <property type="protein sequence ID" value="XBO99335.1"/>
    <property type="molecule type" value="Genomic_DNA"/>
</dbReference>
<gene>
    <name evidence="1" type="ORF">ABFG95_02330</name>
</gene>
<dbReference type="KEGG" id="achh:ABFG95_02330"/>
<protein>
    <submittedName>
        <fullName evidence="1">Uncharacterized protein</fullName>
    </submittedName>
</protein>
<organism evidence="1">
    <name type="scientific">Achromobacter sp. HNDS-1</name>
    <dbReference type="NCBI Taxonomy" id="3151598"/>
    <lineage>
        <taxon>Bacteria</taxon>
        <taxon>Pseudomonadati</taxon>
        <taxon>Pseudomonadota</taxon>
        <taxon>Betaproteobacteria</taxon>
        <taxon>Burkholderiales</taxon>
        <taxon>Alcaligenaceae</taxon>
        <taxon>Achromobacter</taxon>
    </lineage>
</organism>
<reference evidence="1" key="1">
    <citation type="submission" date="2024-05" db="EMBL/GenBank/DDBJ databases">
        <title>Transcriptome analysis of the degradation process of organic nitrogen by two heterotrophic nitrifying and aerobic denitrifying bacteria, Achromobacter sp. HNDS-1 and Enterobacter sp. HNDS-6.</title>
        <authorList>
            <person name="Huang Y."/>
        </authorList>
    </citation>
    <scope>NUCLEOTIDE SEQUENCE</scope>
    <source>
        <strain evidence="1">HNDS-1</strain>
    </source>
</reference>
<dbReference type="RefSeq" id="WP_278991831.1">
    <property type="nucleotide sequence ID" value="NZ_CP157584.1"/>
</dbReference>
<dbReference type="AlphaFoldDB" id="A0AAU7LBQ4"/>
<name>A0AAU7LBQ4_9BURK</name>